<dbReference type="InterPro" id="IPR020103">
    <property type="entry name" value="PsdUridine_synth_cat_dom_sf"/>
</dbReference>
<proteinExistence type="inferred from homology"/>
<keyword evidence="10" id="KW-1185">Reference proteome</keyword>
<dbReference type="Proteomes" id="UP000183107">
    <property type="component" value="Unassembled WGS sequence"/>
</dbReference>
<dbReference type="GO" id="GO:0031119">
    <property type="term" value="P:tRNA pseudouridine synthesis"/>
    <property type="evidence" value="ECO:0007669"/>
    <property type="project" value="UniProtKB-UniRule"/>
</dbReference>
<dbReference type="Pfam" id="PF01509">
    <property type="entry name" value="TruB_N"/>
    <property type="match status" value="1"/>
</dbReference>
<feature type="active site" description="Nucleophile" evidence="5">
    <location>
        <position position="51"/>
    </location>
</feature>
<dbReference type="NCBIfam" id="TIGR00431">
    <property type="entry name" value="TruB"/>
    <property type="match status" value="1"/>
</dbReference>
<dbReference type="EC" id="5.4.99.25" evidence="5"/>
<dbReference type="InterPro" id="IPR002501">
    <property type="entry name" value="PsdUridine_synth_N"/>
</dbReference>
<comment type="similarity">
    <text evidence="2 5">Belongs to the pseudouridine synthase TruB family. Type 1 subfamily.</text>
</comment>
<dbReference type="InterPro" id="IPR032819">
    <property type="entry name" value="TruB_C"/>
</dbReference>
<evidence type="ECO:0000256" key="3">
    <source>
        <dbReference type="ARBA" id="ARBA00022694"/>
    </source>
</evidence>
<dbReference type="InterPro" id="IPR036974">
    <property type="entry name" value="PUA_sf"/>
</dbReference>
<comment type="catalytic activity">
    <reaction evidence="1 5">
        <text>uridine(55) in tRNA = pseudouridine(55) in tRNA</text>
        <dbReference type="Rhea" id="RHEA:42532"/>
        <dbReference type="Rhea" id="RHEA-COMP:10101"/>
        <dbReference type="Rhea" id="RHEA-COMP:10102"/>
        <dbReference type="ChEBI" id="CHEBI:65314"/>
        <dbReference type="ChEBI" id="CHEBI:65315"/>
        <dbReference type="EC" id="5.4.99.25"/>
    </reaction>
</comment>
<dbReference type="Pfam" id="PF09157">
    <property type="entry name" value="TruB-C_2"/>
    <property type="match status" value="1"/>
</dbReference>
<gene>
    <name evidence="5" type="primary">truB</name>
    <name evidence="9" type="ORF">SAMN05216386_2343</name>
</gene>
<dbReference type="RefSeq" id="WP_256208583.1">
    <property type="nucleotide sequence ID" value="NZ_FOVJ01000005.1"/>
</dbReference>
<evidence type="ECO:0000256" key="5">
    <source>
        <dbReference type="HAMAP-Rule" id="MF_01080"/>
    </source>
</evidence>
<dbReference type="EMBL" id="FOVJ01000005">
    <property type="protein sequence ID" value="SFN98927.1"/>
    <property type="molecule type" value="Genomic_DNA"/>
</dbReference>
<dbReference type="Gene3D" id="2.30.130.10">
    <property type="entry name" value="PUA domain"/>
    <property type="match status" value="1"/>
</dbReference>
<comment type="function">
    <text evidence="5">Responsible for synthesis of pseudouridine from uracil-55 in the psi GC loop of transfer RNAs.</text>
</comment>
<reference evidence="10" key="1">
    <citation type="submission" date="2016-10" db="EMBL/GenBank/DDBJ databases">
        <authorList>
            <person name="Varghese N."/>
        </authorList>
    </citation>
    <scope>NUCLEOTIDE SEQUENCE [LARGE SCALE GENOMIC DNA]</scope>
    <source>
        <strain evidence="10">Nsp8</strain>
    </source>
</reference>
<evidence type="ECO:0000256" key="2">
    <source>
        <dbReference type="ARBA" id="ARBA00005642"/>
    </source>
</evidence>
<dbReference type="InterPro" id="IPR015947">
    <property type="entry name" value="PUA-like_sf"/>
</dbReference>
<accession>A0A1I5DIH0</accession>
<dbReference type="Gene3D" id="3.30.2350.10">
    <property type="entry name" value="Pseudouridine synthase"/>
    <property type="match status" value="1"/>
</dbReference>
<dbReference type="Pfam" id="PF16198">
    <property type="entry name" value="TruB_C_2"/>
    <property type="match status" value="1"/>
</dbReference>
<dbReference type="HAMAP" id="MF_01080">
    <property type="entry name" value="TruB_bact"/>
    <property type="match status" value="1"/>
</dbReference>
<keyword evidence="4 5" id="KW-0413">Isomerase</keyword>
<dbReference type="GO" id="GO:0160148">
    <property type="term" value="F:tRNA pseudouridine(55) synthase activity"/>
    <property type="evidence" value="ECO:0007669"/>
    <property type="project" value="UniProtKB-EC"/>
</dbReference>
<dbReference type="SUPFAM" id="SSF88697">
    <property type="entry name" value="PUA domain-like"/>
    <property type="match status" value="1"/>
</dbReference>
<dbReference type="InterPro" id="IPR015240">
    <property type="entry name" value="tRNA_sdUridine_synth_fam1_C"/>
</dbReference>
<dbReference type="PANTHER" id="PTHR13767">
    <property type="entry name" value="TRNA-PSEUDOURIDINE SYNTHASE"/>
    <property type="match status" value="1"/>
</dbReference>
<dbReference type="CDD" id="cd21152">
    <property type="entry name" value="PUA_TruB_bacterial"/>
    <property type="match status" value="1"/>
</dbReference>
<dbReference type="InterPro" id="IPR014780">
    <property type="entry name" value="tRNA_psdUridine_synth_TruB"/>
</dbReference>
<organism evidence="9 10">
    <name type="scientific">Nitrosospira briensis</name>
    <dbReference type="NCBI Taxonomy" id="35799"/>
    <lineage>
        <taxon>Bacteria</taxon>
        <taxon>Pseudomonadati</taxon>
        <taxon>Pseudomonadota</taxon>
        <taxon>Betaproteobacteria</taxon>
        <taxon>Nitrosomonadales</taxon>
        <taxon>Nitrosomonadaceae</taxon>
        <taxon>Nitrosospira</taxon>
    </lineage>
</organism>
<name>A0A1I5DIH0_9PROT</name>
<evidence type="ECO:0000313" key="10">
    <source>
        <dbReference type="Proteomes" id="UP000183107"/>
    </source>
</evidence>
<feature type="domain" description="tRNA pseudouridine synthase II TruB subfamily 1 C-terminal" evidence="7">
    <location>
        <begin position="251"/>
        <end position="311"/>
    </location>
</feature>
<evidence type="ECO:0000256" key="4">
    <source>
        <dbReference type="ARBA" id="ARBA00023235"/>
    </source>
</evidence>
<keyword evidence="3 5" id="KW-0819">tRNA processing</keyword>
<evidence type="ECO:0000259" key="6">
    <source>
        <dbReference type="Pfam" id="PF01509"/>
    </source>
</evidence>
<dbReference type="CDD" id="cd02573">
    <property type="entry name" value="PseudoU_synth_EcTruB"/>
    <property type="match status" value="1"/>
</dbReference>
<dbReference type="AlphaFoldDB" id="A0A1I5DIH0"/>
<evidence type="ECO:0000256" key="1">
    <source>
        <dbReference type="ARBA" id="ARBA00000385"/>
    </source>
</evidence>
<dbReference type="PANTHER" id="PTHR13767:SF2">
    <property type="entry name" value="PSEUDOURIDYLATE SYNTHASE TRUB1"/>
    <property type="match status" value="1"/>
</dbReference>
<dbReference type="SUPFAM" id="SSF55120">
    <property type="entry name" value="Pseudouridine synthase"/>
    <property type="match status" value="1"/>
</dbReference>
<dbReference type="GO" id="GO:0003723">
    <property type="term" value="F:RNA binding"/>
    <property type="evidence" value="ECO:0007669"/>
    <property type="project" value="InterPro"/>
</dbReference>
<dbReference type="GO" id="GO:1990481">
    <property type="term" value="P:mRNA pseudouridine synthesis"/>
    <property type="evidence" value="ECO:0007669"/>
    <property type="project" value="TreeGrafter"/>
</dbReference>
<evidence type="ECO:0000259" key="8">
    <source>
        <dbReference type="Pfam" id="PF16198"/>
    </source>
</evidence>
<feature type="domain" description="Pseudouridine synthase II N-terminal" evidence="6">
    <location>
        <begin position="36"/>
        <end position="188"/>
    </location>
</feature>
<feature type="domain" description="tRNA pseudouridylate synthase B C-terminal" evidence="8">
    <location>
        <begin position="189"/>
        <end position="246"/>
    </location>
</feature>
<evidence type="ECO:0000313" key="9">
    <source>
        <dbReference type="EMBL" id="SFN98927.1"/>
    </source>
</evidence>
<evidence type="ECO:0000259" key="7">
    <source>
        <dbReference type="Pfam" id="PF09157"/>
    </source>
</evidence>
<sequence length="313" mass="34251">MNLNPKPERIKRPISGVLLLDKPPGISSNQALQIAKRIFAARKAGHTGTLDPMATGMLPICFGEATKFASALLGADKTYEATLRLGYISTTGDADGELSVASDIEPHDLVFSLPQVEAALKSFIGRIMQVPPMYSALKHHGKPMYTYARKGVEIERQSRAVIIHDISIEALQGNELSIRVKCGTGTYIRTLAEDIGKALGCGGAYLTFLRRSILDGFYLSQAYTLDDLETKAMQERDHCLLPVDILMRNFPAATLKPPAAMSLLQGRTIADYVSEERLGEGQRIRLYDQANRFLGLGEMMAGGEIAPRRLIAE</sequence>
<protein>
    <recommendedName>
        <fullName evidence="5">tRNA pseudouridine synthase B</fullName>
        <ecNumber evidence="5">5.4.99.25</ecNumber>
    </recommendedName>
    <alternativeName>
        <fullName evidence="5">tRNA pseudouridine(55) synthase</fullName>
        <shortName evidence="5">Psi55 synthase</shortName>
    </alternativeName>
    <alternativeName>
        <fullName evidence="5">tRNA pseudouridylate synthase</fullName>
    </alternativeName>
    <alternativeName>
        <fullName evidence="5">tRNA-uridine isomerase</fullName>
    </alternativeName>
</protein>